<name>A0A382NWB8_9ZZZZ</name>
<accession>A0A382NWB8</accession>
<gene>
    <name evidence="1" type="ORF">METZ01_LOCUS316725</name>
</gene>
<sequence>MRRSLALALLLMLFSGPELAAQLIDDTLVPSGRLRLQMFPAHTRWESRFGITESGITLREDLGSDLTSSTPETLFPGANALVSAIEELSPQGWEGATYTPILGETIGRITQDVTRVNLGGHIGVFDWLTIGGTLPLVRTRTNVDPGFRPDTLGGNLGLNPTSTDASGVSLFLVEVKNAEVAARQNASQACSASPSNASCTSAQALLARATSFFDSAEKAYSASPFFPIQGSGAATILTQATTELDADLLAAGLAGISIPMVFASQ</sequence>
<proteinExistence type="predicted"/>
<organism evidence="1">
    <name type="scientific">marine metagenome</name>
    <dbReference type="NCBI Taxonomy" id="408172"/>
    <lineage>
        <taxon>unclassified sequences</taxon>
        <taxon>metagenomes</taxon>
        <taxon>ecological metagenomes</taxon>
    </lineage>
</organism>
<dbReference type="EMBL" id="UINC01102333">
    <property type="protein sequence ID" value="SVC63871.1"/>
    <property type="molecule type" value="Genomic_DNA"/>
</dbReference>
<feature type="non-terminal residue" evidence="1">
    <location>
        <position position="265"/>
    </location>
</feature>
<dbReference type="AlphaFoldDB" id="A0A382NWB8"/>
<reference evidence="1" key="1">
    <citation type="submission" date="2018-05" db="EMBL/GenBank/DDBJ databases">
        <authorList>
            <person name="Lanie J.A."/>
            <person name="Ng W.-L."/>
            <person name="Kazmierczak K.M."/>
            <person name="Andrzejewski T.M."/>
            <person name="Davidsen T.M."/>
            <person name="Wayne K.J."/>
            <person name="Tettelin H."/>
            <person name="Glass J.I."/>
            <person name="Rusch D."/>
            <person name="Podicherti R."/>
            <person name="Tsui H.-C.T."/>
            <person name="Winkler M.E."/>
        </authorList>
    </citation>
    <scope>NUCLEOTIDE SEQUENCE</scope>
</reference>
<evidence type="ECO:0000313" key="1">
    <source>
        <dbReference type="EMBL" id="SVC63871.1"/>
    </source>
</evidence>
<protein>
    <submittedName>
        <fullName evidence="1">Uncharacterized protein</fullName>
    </submittedName>
</protein>